<keyword evidence="1" id="KW-0812">Transmembrane</keyword>
<organism evidence="2">
    <name type="scientific">Rhipicephalus appendiculatus</name>
    <name type="common">Brown ear tick</name>
    <dbReference type="NCBI Taxonomy" id="34631"/>
    <lineage>
        <taxon>Eukaryota</taxon>
        <taxon>Metazoa</taxon>
        <taxon>Ecdysozoa</taxon>
        <taxon>Arthropoda</taxon>
        <taxon>Chelicerata</taxon>
        <taxon>Arachnida</taxon>
        <taxon>Acari</taxon>
        <taxon>Parasitiformes</taxon>
        <taxon>Ixodida</taxon>
        <taxon>Ixodoidea</taxon>
        <taxon>Ixodidae</taxon>
        <taxon>Rhipicephalinae</taxon>
        <taxon>Rhipicephalus</taxon>
        <taxon>Rhipicephalus</taxon>
    </lineage>
</organism>
<proteinExistence type="predicted"/>
<feature type="transmembrane region" description="Helical" evidence="1">
    <location>
        <begin position="70"/>
        <end position="94"/>
    </location>
</feature>
<accession>A0A131YCL7</accession>
<evidence type="ECO:0000256" key="1">
    <source>
        <dbReference type="SAM" id="Phobius"/>
    </source>
</evidence>
<keyword evidence="1" id="KW-1133">Transmembrane helix</keyword>
<keyword evidence="1" id="KW-0472">Membrane</keyword>
<reference evidence="2" key="1">
    <citation type="journal article" date="2016" name="Ticks Tick Borne Dis.">
        <title>De novo assembly and annotation of the salivary gland transcriptome of Rhipicephalus appendiculatus male and female ticks during blood feeding.</title>
        <authorList>
            <person name="de Castro M.H."/>
            <person name="de Klerk D."/>
            <person name="Pienaar R."/>
            <person name="Latif A.A."/>
            <person name="Rees D.J."/>
            <person name="Mans B.J."/>
        </authorList>
    </citation>
    <scope>NUCLEOTIDE SEQUENCE</scope>
    <source>
        <tissue evidence="2">Salivary glands</tissue>
    </source>
</reference>
<feature type="transmembrane region" description="Helical" evidence="1">
    <location>
        <begin position="38"/>
        <end position="58"/>
    </location>
</feature>
<sequence length="135" mass="15289">MDTLQRVLLTIGNTFREAVFVARVCRFPKLSNHHCMQQILLCESNVCVLAFLTLAALTRCYSRLVLLKPCCAFFNFILVRRIGACMYIFLGLLFSVDLSWFQRETDDCGFCSCAATASFFSRRGCTAWRGSTSLV</sequence>
<dbReference type="AlphaFoldDB" id="A0A131YCL7"/>
<protein>
    <submittedName>
        <fullName evidence="2">Uncharacterized protein</fullName>
    </submittedName>
</protein>
<evidence type="ECO:0000313" key="2">
    <source>
        <dbReference type="EMBL" id="JAP77113.1"/>
    </source>
</evidence>
<dbReference type="EMBL" id="GEDV01011444">
    <property type="protein sequence ID" value="JAP77113.1"/>
    <property type="molecule type" value="Transcribed_RNA"/>
</dbReference>
<name>A0A131YCL7_RHIAP</name>